<reference evidence="1" key="1">
    <citation type="submission" date="2023-08" db="EMBL/GenBank/DDBJ databases">
        <title>Functional and genomic diversity of the sorghum phyllosphere microbiome.</title>
        <authorList>
            <person name="Shade A."/>
        </authorList>
    </citation>
    <scope>NUCLEOTIDE SEQUENCE</scope>
    <source>
        <strain evidence="1">SORGH_AS_0885</strain>
    </source>
</reference>
<sequence>MPEVRLRRALHARGLRYRLDRRIGRFRPDVLFPASRTALFIDGCFWHGCPEHGVKDFRGPNAERWRSKLTANADRDRRASAELTALGWQVIRVWECEVKRDLGAVTDRVYDLVLAARS</sequence>
<organism evidence="1 2">
    <name type="scientific">Nocardioides zeae</name>
    <dbReference type="NCBI Taxonomy" id="1457234"/>
    <lineage>
        <taxon>Bacteria</taxon>
        <taxon>Bacillati</taxon>
        <taxon>Actinomycetota</taxon>
        <taxon>Actinomycetes</taxon>
        <taxon>Propionibacteriales</taxon>
        <taxon>Nocardioidaceae</taxon>
        <taxon>Nocardioides</taxon>
    </lineage>
</organism>
<dbReference type="EMBL" id="JAVIZJ010000002">
    <property type="protein sequence ID" value="MDR6209099.1"/>
    <property type="molecule type" value="Genomic_DNA"/>
</dbReference>
<keyword evidence="2" id="KW-1185">Reference proteome</keyword>
<name>A0ACC6IEH6_9ACTN</name>
<comment type="caution">
    <text evidence="1">The sequence shown here is derived from an EMBL/GenBank/DDBJ whole genome shotgun (WGS) entry which is preliminary data.</text>
</comment>
<dbReference type="EC" id="3.1.-.-" evidence="1"/>
<evidence type="ECO:0000313" key="1">
    <source>
        <dbReference type="EMBL" id="MDR6209099.1"/>
    </source>
</evidence>
<dbReference type="Proteomes" id="UP001261666">
    <property type="component" value="Unassembled WGS sequence"/>
</dbReference>
<keyword evidence="1" id="KW-0378">Hydrolase</keyword>
<gene>
    <name evidence="1" type="ORF">QE364_000791</name>
</gene>
<keyword evidence="1" id="KW-0255">Endonuclease</keyword>
<accession>A0ACC6IEH6</accession>
<evidence type="ECO:0000313" key="2">
    <source>
        <dbReference type="Proteomes" id="UP001261666"/>
    </source>
</evidence>
<keyword evidence="1" id="KW-0540">Nuclease</keyword>
<protein>
    <submittedName>
        <fullName evidence="1">DNA mismatch endonuclease (Patch repair protein)</fullName>
        <ecNumber evidence="1">3.1.-.-</ecNumber>
    </submittedName>
</protein>
<proteinExistence type="predicted"/>